<dbReference type="CDD" id="cd00077">
    <property type="entry name" value="HDc"/>
    <property type="match status" value="1"/>
</dbReference>
<dbReference type="AlphaFoldDB" id="A0A839HDU6"/>
<dbReference type="PROSITE" id="PS51833">
    <property type="entry name" value="HDOD"/>
    <property type="match status" value="1"/>
</dbReference>
<dbReference type="Proteomes" id="UP000548632">
    <property type="component" value="Unassembled WGS sequence"/>
</dbReference>
<evidence type="ECO:0000313" key="3">
    <source>
        <dbReference type="Proteomes" id="UP000548632"/>
    </source>
</evidence>
<comment type="caution">
    <text evidence="2">The sequence shown here is derived from an EMBL/GenBank/DDBJ whole genome shotgun (WGS) entry which is preliminary data.</text>
</comment>
<dbReference type="InterPro" id="IPR003607">
    <property type="entry name" value="HD/PDEase_dom"/>
</dbReference>
<dbReference type="InterPro" id="IPR013976">
    <property type="entry name" value="HDOD"/>
</dbReference>
<organism evidence="2 3">
    <name type="scientific">Thiospirillum jenense</name>
    <dbReference type="NCBI Taxonomy" id="1653858"/>
    <lineage>
        <taxon>Bacteria</taxon>
        <taxon>Pseudomonadati</taxon>
        <taxon>Pseudomonadota</taxon>
        <taxon>Gammaproteobacteria</taxon>
        <taxon>Chromatiales</taxon>
        <taxon>Chromatiaceae</taxon>
        <taxon>Thiospirillum</taxon>
    </lineage>
</organism>
<proteinExistence type="predicted"/>
<protein>
    <submittedName>
        <fullName evidence="2">HDOD domain-containing protein</fullName>
    </submittedName>
</protein>
<sequence>MEHSETVAILTIDQLVESTGRLLAMSRVVGEVLKLLDNSNSTQVAIANCLAKDPALVVMLLRLANSPAFAAARHVDSVERALTILGREQVRRLIIAGAITRASDRLPTQHLIPLETFWRHSAYCAVIARLLAEADGRTKSLSSTVFLGGLLHDLGHLVLFSHNPDESERAFLSCLTAPAMISPEAAETAELGFNHAELGGALAEHWGLPTVLCAILQFHHAPLSAPPEHQLAVSLVHLANTGAHLAELDSRDWDDAPPVDPPVWAFTQLQPQVLLDVLEAAQYQVLAVEALRDPS</sequence>
<dbReference type="Gene3D" id="1.10.3210.10">
    <property type="entry name" value="Hypothetical protein af1432"/>
    <property type="match status" value="1"/>
</dbReference>
<dbReference type="PANTHER" id="PTHR33525">
    <property type="match status" value="1"/>
</dbReference>
<keyword evidence="3" id="KW-1185">Reference proteome</keyword>
<gene>
    <name evidence="2" type="ORF">HUK38_10545</name>
</gene>
<dbReference type="EMBL" id="JABVCQ010000023">
    <property type="protein sequence ID" value="MBB1126664.1"/>
    <property type="molecule type" value="Genomic_DNA"/>
</dbReference>
<evidence type="ECO:0000259" key="1">
    <source>
        <dbReference type="PROSITE" id="PS51833"/>
    </source>
</evidence>
<dbReference type="SUPFAM" id="SSF109604">
    <property type="entry name" value="HD-domain/PDEase-like"/>
    <property type="match status" value="1"/>
</dbReference>
<dbReference type="InterPro" id="IPR052340">
    <property type="entry name" value="RNase_Y/CdgJ"/>
</dbReference>
<reference evidence="2 3" key="1">
    <citation type="journal article" date="2020" name="Arch. Microbiol.">
        <title>The genome sequence of the giant phototrophic gammaproteobacterium Thiospirillum jenense gives insight into its physiological properties and phylogenetic relationships.</title>
        <authorList>
            <person name="Imhoff J.F."/>
            <person name="Meyer T.E."/>
            <person name="Kyndt J.A."/>
        </authorList>
    </citation>
    <scope>NUCLEOTIDE SEQUENCE [LARGE SCALE GENOMIC DNA]</scope>
    <source>
        <strain evidence="2 3">DSM 216</strain>
    </source>
</reference>
<dbReference type="PANTHER" id="PTHR33525:SF3">
    <property type="entry name" value="RIBONUCLEASE Y"/>
    <property type="match status" value="1"/>
</dbReference>
<accession>A0A839HDU6</accession>
<feature type="domain" description="HDOD" evidence="1">
    <location>
        <begin position="22"/>
        <end position="222"/>
    </location>
</feature>
<dbReference type="Pfam" id="PF08668">
    <property type="entry name" value="HDOD"/>
    <property type="match status" value="1"/>
</dbReference>
<evidence type="ECO:0000313" key="2">
    <source>
        <dbReference type="EMBL" id="MBB1126664.1"/>
    </source>
</evidence>
<name>A0A839HDU6_9GAMM</name>